<dbReference type="Proteomes" id="UP000030746">
    <property type="component" value="Unassembled WGS sequence"/>
</dbReference>
<dbReference type="PANTHER" id="PTHR11783">
    <property type="entry name" value="SULFOTRANSFERASE SULT"/>
    <property type="match status" value="1"/>
</dbReference>
<accession>V4AUV3</accession>
<sequence length="286" mass="34097">MSVVEVKDACGKTYKYIEHNGFKFVNLNIESVRNYESFKLRESDTLICAYSKSGTHWIWEICRMLLAGTTDLKIIDKETQMIELSDHKDIENQPSPRLINTHVNYDLLPNDFWKYKNRIVYLRRNPKDLAVSFYNHAVKIKNAYGYDGEWKDFLELFIDGKTDNGSWFEYVLQWERVIENSTDVEILDVTFEDLKQNPVQEIHRLCKFFDLSLTDEFIREVKDHCEFKKLKERKGYFLTTPDGESSLYRKGEVGDWKNWFTVAQNELFDSIYKKRMIGSKLEFKYQ</sequence>
<dbReference type="RefSeq" id="XP_009051451.1">
    <property type="nucleotide sequence ID" value="XM_009053203.1"/>
</dbReference>
<comment type="similarity">
    <text evidence="1">Belongs to the sulfotransferase 1 family.</text>
</comment>
<dbReference type="KEGG" id="lgi:LOTGIDRAFT_152680"/>
<dbReference type="AlphaFoldDB" id="V4AUV3"/>
<feature type="domain" description="Sulfotransferase" evidence="3">
    <location>
        <begin position="43"/>
        <end position="279"/>
    </location>
</feature>
<dbReference type="Pfam" id="PF00685">
    <property type="entry name" value="Sulfotransfer_1"/>
    <property type="match status" value="1"/>
</dbReference>
<evidence type="ECO:0000313" key="5">
    <source>
        <dbReference type="Proteomes" id="UP000030746"/>
    </source>
</evidence>
<dbReference type="InterPro" id="IPR027417">
    <property type="entry name" value="P-loop_NTPase"/>
</dbReference>
<evidence type="ECO:0000259" key="3">
    <source>
        <dbReference type="Pfam" id="PF00685"/>
    </source>
</evidence>
<protein>
    <recommendedName>
        <fullName evidence="3">Sulfotransferase domain-containing protein</fullName>
    </recommendedName>
</protein>
<reference evidence="4 5" key="1">
    <citation type="journal article" date="2013" name="Nature">
        <title>Insights into bilaterian evolution from three spiralian genomes.</title>
        <authorList>
            <person name="Simakov O."/>
            <person name="Marletaz F."/>
            <person name="Cho S.J."/>
            <person name="Edsinger-Gonzales E."/>
            <person name="Havlak P."/>
            <person name="Hellsten U."/>
            <person name="Kuo D.H."/>
            <person name="Larsson T."/>
            <person name="Lv J."/>
            <person name="Arendt D."/>
            <person name="Savage R."/>
            <person name="Osoegawa K."/>
            <person name="de Jong P."/>
            <person name="Grimwood J."/>
            <person name="Chapman J.A."/>
            <person name="Shapiro H."/>
            <person name="Aerts A."/>
            <person name="Otillar R.P."/>
            <person name="Terry A.Y."/>
            <person name="Boore J.L."/>
            <person name="Grigoriev I.V."/>
            <person name="Lindberg D.R."/>
            <person name="Seaver E.C."/>
            <person name="Weisblat D.A."/>
            <person name="Putnam N.H."/>
            <person name="Rokhsar D.S."/>
        </authorList>
    </citation>
    <scope>NUCLEOTIDE SEQUENCE [LARGE SCALE GENOMIC DNA]</scope>
</reference>
<dbReference type="OrthoDB" id="205623at2759"/>
<keyword evidence="2" id="KW-0808">Transferase</keyword>
<name>V4AUV3_LOTGI</name>
<dbReference type="EMBL" id="KB201304">
    <property type="protein sequence ID" value="ESO97591.1"/>
    <property type="molecule type" value="Genomic_DNA"/>
</dbReference>
<proteinExistence type="inferred from homology"/>
<dbReference type="CTD" id="20235751"/>
<dbReference type="InterPro" id="IPR000863">
    <property type="entry name" value="Sulfotransferase_dom"/>
</dbReference>
<organism evidence="4 5">
    <name type="scientific">Lottia gigantea</name>
    <name type="common">Giant owl limpet</name>
    <dbReference type="NCBI Taxonomy" id="225164"/>
    <lineage>
        <taxon>Eukaryota</taxon>
        <taxon>Metazoa</taxon>
        <taxon>Spiralia</taxon>
        <taxon>Lophotrochozoa</taxon>
        <taxon>Mollusca</taxon>
        <taxon>Gastropoda</taxon>
        <taxon>Patellogastropoda</taxon>
        <taxon>Lottioidea</taxon>
        <taxon>Lottiidae</taxon>
        <taxon>Lottia</taxon>
    </lineage>
</organism>
<dbReference type="HOGENOM" id="CLU_027239_1_2_1"/>
<gene>
    <name evidence="4" type="ORF">LOTGIDRAFT_152680</name>
</gene>
<keyword evidence="5" id="KW-1185">Reference proteome</keyword>
<evidence type="ECO:0000256" key="2">
    <source>
        <dbReference type="ARBA" id="ARBA00022679"/>
    </source>
</evidence>
<dbReference type="Gene3D" id="3.40.50.300">
    <property type="entry name" value="P-loop containing nucleotide triphosphate hydrolases"/>
    <property type="match status" value="1"/>
</dbReference>
<dbReference type="SUPFAM" id="SSF52540">
    <property type="entry name" value="P-loop containing nucleoside triphosphate hydrolases"/>
    <property type="match status" value="1"/>
</dbReference>
<dbReference type="OMA" id="WCPSILI"/>
<evidence type="ECO:0000256" key="1">
    <source>
        <dbReference type="ARBA" id="ARBA00005771"/>
    </source>
</evidence>
<evidence type="ECO:0000313" key="4">
    <source>
        <dbReference type="EMBL" id="ESO97591.1"/>
    </source>
</evidence>
<dbReference type="GeneID" id="20235751"/>
<dbReference type="GO" id="GO:0008146">
    <property type="term" value="F:sulfotransferase activity"/>
    <property type="evidence" value="ECO:0007669"/>
    <property type="project" value="InterPro"/>
</dbReference>